<dbReference type="Gene3D" id="3.30.1330.80">
    <property type="entry name" value="Hypothetical protein, similar to alpha- acetolactate decarboxylase, domain 2"/>
    <property type="match status" value="1"/>
</dbReference>
<keyword evidence="6 7" id="KW-0539">Nucleus</keyword>
<feature type="compositionally biased region" description="Basic residues" evidence="8">
    <location>
        <begin position="70"/>
        <end position="94"/>
    </location>
</feature>
<dbReference type="GO" id="GO:0003680">
    <property type="term" value="F:minor groove of adenine-thymine-rich DNA binding"/>
    <property type="evidence" value="ECO:0007669"/>
    <property type="project" value="UniProtKB-UniRule"/>
</dbReference>
<feature type="compositionally biased region" description="Gly residues" evidence="8">
    <location>
        <begin position="375"/>
        <end position="386"/>
    </location>
</feature>
<feature type="compositionally biased region" description="Low complexity" evidence="8">
    <location>
        <begin position="387"/>
        <end position="399"/>
    </location>
</feature>
<feature type="compositionally biased region" description="Low complexity" evidence="8">
    <location>
        <begin position="8"/>
        <end position="19"/>
    </location>
</feature>
<comment type="function">
    <text evidence="1 7">Transcription factor that specifically binds AT-rich DNA sequences related to the nuclear matrix attachment regions (MARs).</text>
</comment>
<dbReference type="PANTHER" id="PTHR31500:SF63">
    <property type="entry name" value="AT-HOOK MOTIF NUCLEAR-LOCALIZED PROTEIN 13"/>
    <property type="match status" value="1"/>
</dbReference>
<keyword evidence="3 7" id="KW-0805">Transcription regulation</keyword>
<proteinExistence type="predicted"/>
<comment type="subcellular location">
    <subcellularLocation>
        <location evidence="2 7">Nucleus</location>
    </subcellularLocation>
</comment>
<reference evidence="10" key="1">
    <citation type="submission" date="2016-07" db="EMBL/GenBank/DDBJ databases">
        <title>De novo transcriptome assembly of four accessions of the metal hyperaccumulator plant Noccaea caerulescens.</title>
        <authorList>
            <person name="Blande D."/>
            <person name="Halimaa P."/>
            <person name="Tervahauta A.I."/>
            <person name="Aarts M.G."/>
            <person name="Karenlampi S.O."/>
        </authorList>
    </citation>
    <scope>NUCLEOTIDE SEQUENCE</scope>
</reference>
<dbReference type="PANTHER" id="PTHR31500">
    <property type="entry name" value="AT-HOOK MOTIF NUCLEAR-LOCALIZED PROTEIN 9"/>
    <property type="match status" value="1"/>
</dbReference>
<dbReference type="SUPFAM" id="SSF117856">
    <property type="entry name" value="AF0104/ALDC/Ptd012-like"/>
    <property type="match status" value="1"/>
</dbReference>
<keyword evidence="5 7" id="KW-0804">Transcription</keyword>
<evidence type="ECO:0000256" key="1">
    <source>
        <dbReference type="ARBA" id="ARBA00003687"/>
    </source>
</evidence>
<gene>
    <name evidence="10" type="ORF">MP_TR18007_c0_g1_i1_g.51557</name>
</gene>
<feature type="compositionally biased region" description="Low complexity" evidence="8">
    <location>
        <begin position="407"/>
        <end position="427"/>
    </location>
</feature>
<dbReference type="AlphaFoldDB" id="A0A1J3IZD3"/>
<accession>A0A1J3IZD3</accession>
<dbReference type="PROSITE" id="PS51742">
    <property type="entry name" value="PPC"/>
    <property type="match status" value="1"/>
</dbReference>
<evidence type="ECO:0000256" key="5">
    <source>
        <dbReference type="ARBA" id="ARBA00023163"/>
    </source>
</evidence>
<evidence type="ECO:0000256" key="2">
    <source>
        <dbReference type="ARBA" id="ARBA00004123"/>
    </source>
</evidence>
<evidence type="ECO:0000256" key="3">
    <source>
        <dbReference type="ARBA" id="ARBA00023015"/>
    </source>
</evidence>
<evidence type="ECO:0000256" key="7">
    <source>
        <dbReference type="RuleBase" id="RU367031"/>
    </source>
</evidence>
<feature type="region of interest" description="Disordered" evidence="8">
    <location>
        <begin position="353"/>
        <end position="433"/>
    </location>
</feature>
<dbReference type="InterPro" id="IPR005175">
    <property type="entry name" value="PPC_dom"/>
</dbReference>
<evidence type="ECO:0000256" key="6">
    <source>
        <dbReference type="ARBA" id="ARBA00023242"/>
    </source>
</evidence>
<feature type="compositionally biased region" description="Polar residues" evidence="8">
    <location>
        <begin position="354"/>
        <end position="364"/>
    </location>
</feature>
<dbReference type="SMART" id="SM00384">
    <property type="entry name" value="AT_hook"/>
    <property type="match status" value="2"/>
</dbReference>
<organism evidence="10">
    <name type="scientific">Noccaea caerulescens</name>
    <name type="common">Alpine penny-cress</name>
    <name type="synonym">Thlaspi caerulescens</name>
    <dbReference type="NCBI Taxonomy" id="107243"/>
    <lineage>
        <taxon>Eukaryota</taxon>
        <taxon>Viridiplantae</taxon>
        <taxon>Streptophyta</taxon>
        <taxon>Embryophyta</taxon>
        <taxon>Tracheophyta</taxon>
        <taxon>Spermatophyta</taxon>
        <taxon>Magnoliopsida</taxon>
        <taxon>eudicotyledons</taxon>
        <taxon>Gunneridae</taxon>
        <taxon>Pentapetalae</taxon>
        <taxon>rosids</taxon>
        <taxon>malvids</taxon>
        <taxon>Brassicales</taxon>
        <taxon>Brassicaceae</taxon>
        <taxon>Coluteocarpeae</taxon>
        <taxon>Noccaea</taxon>
    </lineage>
</organism>
<comment type="domain">
    <text evidence="7">The PPC domain mediates interactions between AHL proteins.</text>
</comment>
<evidence type="ECO:0000259" key="9">
    <source>
        <dbReference type="PROSITE" id="PS51742"/>
    </source>
</evidence>
<evidence type="ECO:0000256" key="4">
    <source>
        <dbReference type="ARBA" id="ARBA00023125"/>
    </source>
</evidence>
<dbReference type="Pfam" id="PF03479">
    <property type="entry name" value="PCC"/>
    <property type="match status" value="1"/>
</dbReference>
<feature type="domain" description="PPC" evidence="9">
    <location>
        <begin position="222"/>
        <end position="366"/>
    </location>
</feature>
<feature type="region of interest" description="Disordered" evidence="8">
    <location>
        <begin position="126"/>
        <end position="222"/>
    </location>
</feature>
<keyword evidence="4 7" id="KW-0238">DNA-binding</keyword>
<protein>
    <recommendedName>
        <fullName evidence="7">AT-hook motif nuclear-localized protein</fullName>
    </recommendedName>
</protein>
<feature type="compositionally biased region" description="Gly residues" evidence="8">
    <location>
        <begin position="170"/>
        <end position="191"/>
    </location>
</feature>
<name>A0A1J3IZD3_NOCCA</name>
<dbReference type="EMBL" id="GEVM01020239">
    <property type="protein sequence ID" value="JAU85699.1"/>
    <property type="molecule type" value="Transcribed_RNA"/>
</dbReference>
<dbReference type="GO" id="GO:0005634">
    <property type="term" value="C:nucleus"/>
    <property type="evidence" value="ECO:0007669"/>
    <property type="project" value="UniProtKB-SubCell"/>
</dbReference>
<dbReference type="InterPro" id="IPR039605">
    <property type="entry name" value="AHL"/>
</dbReference>
<feature type="compositionally biased region" description="Basic residues" evidence="8">
    <location>
        <begin position="137"/>
        <end position="146"/>
    </location>
</feature>
<evidence type="ECO:0000256" key="8">
    <source>
        <dbReference type="SAM" id="MobiDB-lite"/>
    </source>
</evidence>
<dbReference type="CDD" id="cd11378">
    <property type="entry name" value="DUF296"/>
    <property type="match status" value="1"/>
</dbReference>
<dbReference type="InterPro" id="IPR017956">
    <property type="entry name" value="AT_hook_DNA-bd_motif"/>
</dbReference>
<evidence type="ECO:0000313" key="10">
    <source>
        <dbReference type="EMBL" id="JAU85699.1"/>
    </source>
</evidence>
<sequence>MDSREIHQQQQQQQQQQLQAPPGMLMGHNNSFNRNPNAAGLMGPTSTSQAAAMHHRLPFGSLSPHQPQPQHHHQQQQQQHPHHPHPHPHHHHHPQPQQQMDQKTLESLGFEGSPSSVATQQSMRFGIEQQQQQQQQAKKKRGRPRKYAPDGNIGLALAPTSPLPSASNSYGGGTDGGGGGGGGGDSGGGGANANSSDPPAKRNRGRPPGSGKKQLDALGGTGGVGFTPHVIEVQTGEDIAMKVVEFTKQGPRAICILSATGSVSNVMLRQTTNQPTNSNGVVKYEGRYEIISLSGSFLNSESNGTVTKSGTLSVSLAGSDGRIVGGLVAGMLVAGSQVQVIVGSFVPDVKKQKQSAGRAQNTPEPASAPANMLSFGGGGGGGGGPGSPRSQGQGQQHSSESSEENESNSPLHHGSNNNNNHGLFGNSTPQQPIHQMPMMYHHHLWPPGHNPQ</sequence>
<feature type="region of interest" description="Disordered" evidence="8">
    <location>
        <begin position="1"/>
        <end position="102"/>
    </location>
</feature>